<keyword evidence="2" id="KW-1003">Cell membrane</keyword>
<dbReference type="Proteomes" id="UP000813420">
    <property type="component" value="Unassembled WGS sequence"/>
</dbReference>
<sequence length="271" mass="28991">MKRKISILLCAVLAAFLVTACSSDNQAEYDTETLEQATEVLIEYCASADEATTEQWKSLTDFELEYQLMQSGLPFTPEGFLGALDAWPAAVEECGAYIGHGDFTITAEGDEINVTTTGEFEDRNAEITVVYDSDSRLDSLSVSAEYGVGEILQKSGLNTILGMGTVFVVLIFISIVISLLKYIPVLGEKLKKKNQTGISHVEASGQTGASPSAPAKEAEAPEDQGTEDDSELIAVITAAIAAAQAESGSEGGMDGFVVRSIRRRPSNKWKA</sequence>
<dbReference type="OrthoDB" id="1912660at2"/>
<dbReference type="InterPro" id="IPR005899">
    <property type="entry name" value="Na_pump_deCOase"/>
</dbReference>
<keyword evidence="8" id="KW-0732">Signal</keyword>
<evidence type="ECO:0000256" key="4">
    <source>
        <dbReference type="ARBA" id="ARBA00022989"/>
    </source>
</evidence>
<gene>
    <name evidence="9" type="ORF">K8V39_08530</name>
</gene>
<comment type="caution">
    <text evidence="9">The sequence shown here is derived from an EMBL/GenBank/DDBJ whole genome shotgun (WGS) entry which is preliminary data.</text>
</comment>
<evidence type="ECO:0000256" key="7">
    <source>
        <dbReference type="SAM" id="Phobius"/>
    </source>
</evidence>
<evidence type="ECO:0000256" key="3">
    <source>
        <dbReference type="ARBA" id="ARBA00022692"/>
    </source>
</evidence>
<dbReference type="GO" id="GO:0036376">
    <property type="term" value="P:sodium ion export across plasma membrane"/>
    <property type="evidence" value="ECO:0007669"/>
    <property type="project" value="InterPro"/>
</dbReference>
<dbReference type="EMBL" id="DYXE01000076">
    <property type="protein sequence ID" value="HJH50295.1"/>
    <property type="molecule type" value="Genomic_DNA"/>
</dbReference>
<feature type="region of interest" description="Disordered" evidence="6">
    <location>
        <begin position="197"/>
        <end position="228"/>
    </location>
</feature>
<keyword evidence="3 7" id="KW-0812">Transmembrane</keyword>
<feature type="signal peptide" evidence="8">
    <location>
        <begin position="1"/>
        <end position="20"/>
    </location>
</feature>
<dbReference type="GO" id="GO:0015081">
    <property type="term" value="F:sodium ion transmembrane transporter activity"/>
    <property type="evidence" value="ECO:0007669"/>
    <property type="project" value="InterPro"/>
</dbReference>
<keyword evidence="4 7" id="KW-1133">Transmembrane helix</keyword>
<evidence type="ECO:0000256" key="2">
    <source>
        <dbReference type="ARBA" id="ARBA00022475"/>
    </source>
</evidence>
<proteinExistence type="predicted"/>
<dbReference type="GO" id="GO:0005886">
    <property type="term" value="C:plasma membrane"/>
    <property type="evidence" value="ECO:0007669"/>
    <property type="project" value="UniProtKB-SubCell"/>
</dbReference>
<name>A0A9D3AJF0_9FIRM</name>
<evidence type="ECO:0000313" key="9">
    <source>
        <dbReference type="EMBL" id="HJH50295.1"/>
    </source>
</evidence>
<evidence type="ECO:0000256" key="8">
    <source>
        <dbReference type="SAM" id="SignalP"/>
    </source>
</evidence>
<dbReference type="Pfam" id="PF04277">
    <property type="entry name" value="OAD_gamma"/>
    <property type="match status" value="1"/>
</dbReference>
<evidence type="ECO:0000256" key="6">
    <source>
        <dbReference type="SAM" id="MobiDB-lite"/>
    </source>
</evidence>
<evidence type="ECO:0000256" key="1">
    <source>
        <dbReference type="ARBA" id="ARBA00004236"/>
    </source>
</evidence>
<reference evidence="9" key="1">
    <citation type="journal article" date="2021" name="PeerJ">
        <title>Extensive microbial diversity within the chicken gut microbiome revealed by metagenomics and culture.</title>
        <authorList>
            <person name="Gilroy R."/>
            <person name="Ravi A."/>
            <person name="Getino M."/>
            <person name="Pursley I."/>
            <person name="Horton D.L."/>
            <person name="Alikhan N.F."/>
            <person name="Baker D."/>
            <person name="Gharbi K."/>
            <person name="Hall N."/>
            <person name="Watson M."/>
            <person name="Adriaenssens E.M."/>
            <person name="Foster-Nyarko E."/>
            <person name="Jarju S."/>
            <person name="Secka A."/>
            <person name="Antonio M."/>
            <person name="Oren A."/>
            <person name="Chaudhuri R.R."/>
            <person name="La Ragione R."/>
            <person name="Hildebrand F."/>
            <person name="Pallen M.J."/>
        </authorList>
    </citation>
    <scope>NUCLEOTIDE SEQUENCE</scope>
    <source>
        <strain evidence="9">USAMLcec4-12693</strain>
    </source>
</reference>
<dbReference type="RefSeq" id="WP_070089040.1">
    <property type="nucleotide sequence ID" value="NZ_CABMJS010000018.1"/>
</dbReference>
<dbReference type="AlphaFoldDB" id="A0A9D3AJF0"/>
<dbReference type="PROSITE" id="PS51257">
    <property type="entry name" value="PROKAR_LIPOPROTEIN"/>
    <property type="match status" value="1"/>
</dbReference>
<feature type="transmembrane region" description="Helical" evidence="7">
    <location>
        <begin position="160"/>
        <end position="183"/>
    </location>
</feature>
<accession>A0A9D3AJF0</accession>
<feature type="chain" id="PRO_5038780584" evidence="8">
    <location>
        <begin position="21"/>
        <end position="271"/>
    </location>
</feature>
<comment type="subcellular location">
    <subcellularLocation>
        <location evidence="1">Cell membrane</location>
    </subcellularLocation>
</comment>
<evidence type="ECO:0000313" key="10">
    <source>
        <dbReference type="Proteomes" id="UP000813420"/>
    </source>
</evidence>
<organism evidence="9 10">
    <name type="scientific">Merdimonas faecis</name>
    <dbReference type="NCBI Taxonomy" id="1653435"/>
    <lineage>
        <taxon>Bacteria</taxon>
        <taxon>Bacillati</taxon>
        <taxon>Bacillota</taxon>
        <taxon>Clostridia</taxon>
        <taxon>Lachnospirales</taxon>
        <taxon>Lachnospiraceae</taxon>
        <taxon>Merdimonas</taxon>
    </lineage>
</organism>
<keyword evidence="5 7" id="KW-0472">Membrane</keyword>
<reference evidence="9" key="2">
    <citation type="submission" date="2021-09" db="EMBL/GenBank/DDBJ databases">
        <authorList>
            <person name="Gilroy R."/>
        </authorList>
    </citation>
    <scope>NUCLEOTIDE SEQUENCE</scope>
    <source>
        <strain evidence="9">USAMLcec4-12693</strain>
    </source>
</reference>
<protein>
    <submittedName>
        <fullName evidence="9">OadG family protein</fullName>
    </submittedName>
</protein>
<evidence type="ECO:0000256" key="5">
    <source>
        <dbReference type="ARBA" id="ARBA00023136"/>
    </source>
</evidence>